<dbReference type="GO" id="GO:0004180">
    <property type="term" value="F:carboxypeptidase activity"/>
    <property type="evidence" value="ECO:0007669"/>
    <property type="project" value="UniProtKB-ARBA"/>
</dbReference>
<keyword evidence="8" id="KW-0732">Signal</keyword>
<dbReference type="InterPro" id="IPR005490">
    <property type="entry name" value="LD_TPept_cat_dom"/>
</dbReference>
<dbReference type="SUPFAM" id="SSF47090">
    <property type="entry name" value="PGBD-like"/>
    <property type="match status" value="1"/>
</dbReference>
<dbReference type="InterPro" id="IPR036366">
    <property type="entry name" value="PGBDSf"/>
</dbReference>
<organism evidence="10 11">
    <name type="scientific">Shewanella denitrificans (strain OS217 / ATCC BAA-1090 / DSM 15013)</name>
    <dbReference type="NCBI Taxonomy" id="318161"/>
    <lineage>
        <taxon>Bacteria</taxon>
        <taxon>Pseudomonadati</taxon>
        <taxon>Pseudomonadota</taxon>
        <taxon>Gammaproteobacteria</taxon>
        <taxon>Alteromonadales</taxon>
        <taxon>Shewanellaceae</taxon>
        <taxon>Shewanella</taxon>
    </lineage>
</organism>
<gene>
    <name evidence="10" type="ordered locus">Sden_1501</name>
</gene>
<accession>Q12P40</accession>
<dbReference type="CDD" id="cd16913">
    <property type="entry name" value="YkuD_like"/>
    <property type="match status" value="1"/>
</dbReference>
<dbReference type="GO" id="GO:0008360">
    <property type="term" value="P:regulation of cell shape"/>
    <property type="evidence" value="ECO:0007669"/>
    <property type="project" value="UniProtKB-UniRule"/>
</dbReference>
<dbReference type="InterPro" id="IPR038063">
    <property type="entry name" value="Transpep_catalytic_dom"/>
</dbReference>
<comment type="pathway">
    <text evidence="1 7">Cell wall biogenesis; peptidoglycan biosynthesis.</text>
</comment>
<reference evidence="10 11" key="1">
    <citation type="submission" date="2006-03" db="EMBL/GenBank/DDBJ databases">
        <title>Complete sequence of Shewanella denitrificans OS217.</title>
        <authorList>
            <consortium name="US DOE Joint Genome Institute"/>
            <person name="Copeland A."/>
            <person name="Lucas S."/>
            <person name="Lapidus A."/>
            <person name="Barry K."/>
            <person name="Detter J.C."/>
            <person name="Glavina del Rio T."/>
            <person name="Hammon N."/>
            <person name="Israni S."/>
            <person name="Dalin E."/>
            <person name="Tice H."/>
            <person name="Pitluck S."/>
            <person name="Brettin T."/>
            <person name="Bruce D."/>
            <person name="Han C."/>
            <person name="Tapia R."/>
            <person name="Gilna P."/>
            <person name="Kiss H."/>
            <person name="Schmutz J."/>
            <person name="Larimer F."/>
            <person name="Land M."/>
            <person name="Hauser L."/>
            <person name="Kyrpides N."/>
            <person name="Lykidis A."/>
            <person name="Richardson P."/>
        </authorList>
    </citation>
    <scope>NUCLEOTIDE SEQUENCE [LARGE SCALE GENOMIC DNA]</scope>
    <source>
        <strain evidence="11">OS217 / ATCC BAA-1090 / DSM 15013</strain>
    </source>
</reference>
<dbReference type="STRING" id="318161.Sden_1501"/>
<dbReference type="eggNOG" id="COG2989">
    <property type="taxonomic scope" value="Bacteria"/>
</dbReference>
<evidence type="ECO:0000256" key="4">
    <source>
        <dbReference type="ARBA" id="ARBA00022960"/>
    </source>
</evidence>
<feature type="domain" description="L,D-TPase catalytic" evidence="9">
    <location>
        <begin position="267"/>
        <end position="446"/>
    </location>
</feature>
<evidence type="ECO:0000256" key="5">
    <source>
        <dbReference type="ARBA" id="ARBA00022984"/>
    </source>
</evidence>
<dbReference type="InterPro" id="IPR052905">
    <property type="entry name" value="LD-transpeptidase_YkuD-like"/>
</dbReference>
<dbReference type="InterPro" id="IPR002477">
    <property type="entry name" value="Peptidoglycan-bd-like"/>
</dbReference>
<dbReference type="SUPFAM" id="SSF141523">
    <property type="entry name" value="L,D-transpeptidase catalytic domain-like"/>
    <property type="match status" value="1"/>
</dbReference>
<protein>
    <submittedName>
        <fullName evidence="10">Peptidoglycan-binding domain 1</fullName>
    </submittedName>
</protein>
<evidence type="ECO:0000256" key="8">
    <source>
        <dbReference type="SAM" id="SignalP"/>
    </source>
</evidence>
<proteinExistence type="inferred from homology"/>
<feature type="chain" id="PRO_5004181605" evidence="8">
    <location>
        <begin position="26"/>
        <end position="498"/>
    </location>
</feature>
<feature type="active site" description="Nucleophile" evidence="7">
    <location>
        <position position="418"/>
    </location>
</feature>
<dbReference type="KEGG" id="sdn:Sden_1501"/>
<dbReference type="Gene3D" id="1.10.101.10">
    <property type="entry name" value="PGBD-like superfamily/PGBD"/>
    <property type="match status" value="1"/>
</dbReference>
<keyword evidence="3" id="KW-0808">Transferase</keyword>
<keyword evidence="4 7" id="KW-0133">Cell shape</keyword>
<dbReference type="RefSeq" id="WP_011495944.1">
    <property type="nucleotide sequence ID" value="NC_007954.1"/>
</dbReference>
<comment type="similarity">
    <text evidence="2">Belongs to the YkuD family.</text>
</comment>
<dbReference type="GO" id="GO:0009252">
    <property type="term" value="P:peptidoglycan biosynthetic process"/>
    <property type="evidence" value="ECO:0007669"/>
    <property type="project" value="UniProtKB-UniPathway"/>
</dbReference>
<dbReference type="AlphaFoldDB" id="Q12P40"/>
<dbReference type="GO" id="GO:0016740">
    <property type="term" value="F:transferase activity"/>
    <property type="evidence" value="ECO:0007669"/>
    <property type="project" value="UniProtKB-KW"/>
</dbReference>
<dbReference type="GO" id="GO:0071555">
    <property type="term" value="P:cell wall organization"/>
    <property type="evidence" value="ECO:0007669"/>
    <property type="project" value="UniProtKB-UniRule"/>
</dbReference>
<evidence type="ECO:0000256" key="1">
    <source>
        <dbReference type="ARBA" id="ARBA00004752"/>
    </source>
</evidence>
<dbReference type="OrthoDB" id="9778545at2"/>
<dbReference type="Proteomes" id="UP000001982">
    <property type="component" value="Chromosome"/>
</dbReference>
<evidence type="ECO:0000256" key="2">
    <source>
        <dbReference type="ARBA" id="ARBA00005992"/>
    </source>
</evidence>
<dbReference type="Pfam" id="PF01471">
    <property type="entry name" value="PG_binding_1"/>
    <property type="match status" value="1"/>
</dbReference>
<dbReference type="InterPro" id="IPR036365">
    <property type="entry name" value="PGBD-like_sf"/>
</dbReference>
<evidence type="ECO:0000313" key="11">
    <source>
        <dbReference type="Proteomes" id="UP000001982"/>
    </source>
</evidence>
<dbReference type="PANTHER" id="PTHR41533:SF1">
    <property type="entry name" value="L,D-TRANSPEPTIDASE YCBB-RELATED"/>
    <property type="match status" value="1"/>
</dbReference>
<dbReference type="UniPathway" id="UPA00219"/>
<feature type="active site" description="Proton donor/acceptor" evidence="7">
    <location>
        <position position="399"/>
    </location>
</feature>
<keyword evidence="6 7" id="KW-0961">Cell wall biogenesis/degradation</keyword>
<dbReference type="HOGENOM" id="CLU_020360_5_0_6"/>
<dbReference type="EMBL" id="CP000302">
    <property type="protein sequence ID" value="ABE54786.1"/>
    <property type="molecule type" value="Genomic_DNA"/>
</dbReference>
<evidence type="ECO:0000256" key="6">
    <source>
        <dbReference type="ARBA" id="ARBA00023316"/>
    </source>
</evidence>
<name>Q12P40_SHEDO</name>
<evidence type="ECO:0000256" key="7">
    <source>
        <dbReference type="PROSITE-ProRule" id="PRU01373"/>
    </source>
</evidence>
<feature type="signal peptide" evidence="8">
    <location>
        <begin position="1"/>
        <end position="25"/>
    </location>
</feature>
<evidence type="ECO:0000256" key="3">
    <source>
        <dbReference type="ARBA" id="ARBA00022679"/>
    </source>
</evidence>
<dbReference type="PROSITE" id="PS52029">
    <property type="entry name" value="LD_TPASE"/>
    <property type="match status" value="1"/>
</dbReference>
<dbReference type="PANTHER" id="PTHR41533">
    <property type="entry name" value="L,D-TRANSPEPTIDASE HI_1667-RELATED"/>
    <property type="match status" value="1"/>
</dbReference>
<sequence length="498" mass="57045">MRNLVAFMLALSCCSTLVLTTEVSADEVSPLEVNVSEVLANDRLIDVTDDTAQALSPAQTPDSDLLDHLRLIALAEPSAQRHQWLHILHQGSAAQRLESSDNIYQDIVNFWQQRQVPMRGGVEPLARDEFNPLSDRQKSLAIEPKSNMYLAVMNHVRRMLWLDENADWPVIDPQGLLRRNDGHASIPAIAARLSLLGDFHGAHQGYVLTPALESGLKAFQRRHGLKDDGVIGPKTLSWLNQLPIERARLLAVNFVEQSRYQAQLDDSYLLVNIPAFEMVLVDKGQIVLHSRVIVGKSYRQTPIMSGAISNLVINPTWTVPRRLLRQDVLPHVRKDGRYLAEKQFDVFNYQGQKQLLTAEEWQSLAYTRFPYKLVQRPGEHNSLGRYKFHFNNDKNIYLHDTPTPELFANAERALSSGCIRIEKVAELANWFAVHRVNDKRTWRRLQSSKHKTQWFSLTHSLPVHLVYWTAWVDEHHLAQYRSDIYHRGVQVPIDLVKN</sequence>
<keyword evidence="5 7" id="KW-0573">Peptidoglycan synthesis</keyword>
<dbReference type="Gene3D" id="2.40.440.10">
    <property type="entry name" value="L,D-transpeptidase catalytic domain-like"/>
    <property type="match status" value="1"/>
</dbReference>
<dbReference type="Pfam" id="PF03734">
    <property type="entry name" value="YkuD"/>
    <property type="match status" value="1"/>
</dbReference>
<evidence type="ECO:0000313" key="10">
    <source>
        <dbReference type="EMBL" id="ABE54786.1"/>
    </source>
</evidence>
<keyword evidence="11" id="KW-1185">Reference proteome</keyword>
<evidence type="ECO:0000259" key="9">
    <source>
        <dbReference type="PROSITE" id="PS52029"/>
    </source>
</evidence>